<feature type="repeat" description="WD" evidence="5">
    <location>
        <begin position="389"/>
        <end position="420"/>
    </location>
</feature>
<dbReference type="PROSITE" id="PS50294">
    <property type="entry name" value="WD_REPEATS_REGION"/>
    <property type="match status" value="1"/>
</dbReference>
<dbReference type="EMBL" id="CAXHTA020000017">
    <property type="protein sequence ID" value="CAL5227706.1"/>
    <property type="molecule type" value="Genomic_DNA"/>
</dbReference>
<evidence type="ECO:0000256" key="3">
    <source>
        <dbReference type="ARBA" id="ARBA00006128"/>
    </source>
</evidence>
<protein>
    <submittedName>
        <fullName evidence="9">G10716 protein</fullName>
    </submittedName>
</protein>
<feature type="compositionally biased region" description="Pro residues" evidence="7">
    <location>
        <begin position="294"/>
        <end position="304"/>
    </location>
</feature>
<reference evidence="9 10" key="1">
    <citation type="submission" date="2024-06" db="EMBL/GenBank/DDBJ databases">
        <authorList>
            <person name="Kraege A."/>
            <person name="Thomma B."/>
        </authorList>
    </citation>
    <scope>NUCLEOTIDE SEQUENCE [LARGE SCALE GENOMIC DNA]</scope>
</reference>
<dbReference type="SMART" id="SM00320">
    <property type="entry name" value="WD40"/>
    <property type="match status" value="6"/>
</dbReference>
<feature type="compositionally biased region" description="Pro residues" evidence="7">
    <location>
        <begin position="195"/>
        <end position="209"/>
    </location>
</feature>
<organism evidence="9 10">
    <name type="scientific">Coccomyxa viridis</name>
    <dbReference type="NCBI Taxonomy" id="1274662"/>
    <lineage>
        <taxon>Eukaryota</taxon>
        <taxon>Viridiplantae</taxon>
        <taxon>Chlorophyta</taxon>
        <taxon>core chlorophytes</taxon>
        <taxon>Trebouxiophyceae</taxon>
        <taxon>Trebouxiophyceae incertae sedis</taxon>
        <taxon>Coccomyxaceae</taxon>
        <taxon>Coccomyxa</taxon>
    </lineage>
</organism>
<keyword evidence="5" id="KW-0853">WD repeat</keyword>
<evidence type="ECO:0000313" key="10">
    <source>
        <dbReference type="Proteomes" id="UP001497392"/>
    </source>
</evidence>
<dbReference type="Pfam" id="PF00400">
    <property type="entry name" value="WD40"/>
    <property type="match status" value="2"/>
</dbReference>
<keyword evidence="4" id="KW-0967">Endosome</keyword>
<evidence type="ECO:0000256" key="5">
    <source>
        <dbReference type="PROSITE-ProRule" id="PRU00221"/>
    </source>
</evidence>
<evidence type="ECO:0000256" key="2">
    <source>
        <dbReference type="ARBA" id="ARBA00004414"/>
    </source>
</evidence>
<keyword evidence="10" id="KW-1185">Reference proteome</keyword>
<dbReference type="Proteomes" id="UP001497392">
    <property type="component" value="Unassembled WGS sequence"/>
</dbReference>
<accession>A0ABP1G5Z8</accession>
<dbReference type="InterPro" id="IPR039724">
    <property type="entry name" value="WDR91"/>
</dbReference>
<dbReference type="InterPro" id="IPR001680">
    <property type="entry name" value="WD40_rpt"/>
</dbReference>
<feature type="region of interest" description="Disordered" evidence="7">
    <location>
        <begin position="289"/>
        <end position="378"/>
    </location>
</feature>
<dbReference type="Gene3D" id="2.130.10.10">
    <property type="entry name" value="YVTN repeat-like/Quinoprotein amine dehydrogenase"/>
    <property type="match status" value="2"/>
</dbReference>
<feature type="compositionally biased region" description="Polar residues" evidence="7">
    <location>
        <begin position="255"/>
        <end position="271"/>
    </location>
</feature>
<dbReference type="InterPro" id="IPR036322">
    <property type="entry name" value="WD40_repeat_dom_sf"/>
</dbReference>
<feature type="region of interest" description="Disordered" evidence="7">
    <location>
        <begin position="190"/>
        <end position="276"/>
    </location>
</feature>
<feature type="coiled-coil region" evidence="6">
    <location>
        <begin position="133"/>
        <end position="160"/>
    </location>
</feature>
<dbReference type="InterPro" id="IPR015943">
    <property type="entry name" value="WD40/YVTN_repeat-like_dom_sf"/>
</dbReference>
<evidence type="ECO:0000259" key="8">
    <source>
        <dbReference type="Pfam" id="PF23138"/>
    </source>
</evidence>
<evidence type="ECO:0000313" key="9">
    <source>
        <dbReference type="EMBL" id="CAL5227706.1"/>
    </source>
</evidence>
<evidence type="ECO:0000256" key="4">
    <source>
        <dbReference type="ARBA" id="ARBA00022753"/>
    </source>
</evidence>
<feature type="domain" description="ARMC9 CTLH-like" evidence="8">
    <location>
        <begin position="55"/>
        <end position="123"/>
    </location>
</feature>
<dbReference type="InterPro" id="IPR056327">
    <property type="entry name" value="ARMC9_CTLH-like_dom"/>
</dbReference>
<proteinExistence type="inferred from homology"/>
<evidence type="ECO:0000256" key="7">
    <source>
        <dbReference type="SAM" id="MobiDB-lite"/>
    </source>
</evidence>
<evidence type="ECO:0000256" key="6">
    <source>
        <dbReference type="SAM" id="Coils"/>
    </source>
</evidence>
<gene>
    <name evidence="9" type="primary">g10716</name>
    <name evidence="9" type="ORF">VP750_LOCUS9612</name>
</gene>
<dbReference type="Pfam" id="PF23138">
    <property type="entry name" value="CTLH_Armc9"/>
    <property type="match status" value="1"/>
</dbReference>
<feature type="compositionally biased region" description="Low complexity" evidence="7">
    <location>
        <begin position="342"/>
        <end position="354"/>
    </location>
</feature>
<feature type="compositionally biased region" description="Polar residues" evidence="7">
    <location>
        <begin position="320"/>
        <end position="330"/>
    </location>
</feature>
<dbReference type="SUPFAM" id="SSF50978">
    <property type="entry name" value="WD40 repeat-like"/>
    <property type="match status" value="1"/>
</dbReference>
<dbReference type="PROSITE" id="PS50082">
    <property type="entry name" value="WD_REPEATS_2"/>
    <property type="match status" value="1"/>
</dbReference>
<dbReference type="PANTHER" id="PTHR13083:SF3">
    <property type="entry name" value="WD REPEAT-CONTAINING PROTEIN 91"/>
    <property type="match status" value="1"/>
</dbReference>
<comment type="caution">
    <text evidence="9">The sequence shown here is derived from an EMBL/GenBank/DDBJ whole genome shotgun (WGS) entry which is preliminary data.</text>
</comment>
<comment type="similarity">
    <text evidence="3">Belongs to the WD repeat WDR91 family.</text>
</comment>
<name>A0ABP1G5Z8_9CHLO</name>
<evidence type="ECO:0000256" key="1">
    <source>
        <dbReference type="ARBA" id="ARBA00004220"/>
    </source>
</evidence>
<keyword evidence="6" id="KW-0175">Coiled coil</keyword>
<sequence>MNALPYVDQLFREYLLFRGFTGTIQSFNSDLANDKGQGFQVSVIQYLLVHAYKAGKLNDIKSFFADCGDRLMCGPDAAQLSTWFVLPYISSPSNHPTFQACFRKEWAQLVEASFRNFLAEAIEQLPLPAVLRFDADRQQRLQLQEQCRSLQKQNAQLKQALGQRVHGNATLSVTESGRFSLVDQIMQEDYSPASRPLPPKAPAPSPVSQPQPALYRTSAPASSSAAAEPPLRPSQPGSSISSRSSGDNGEPFPARSSSPFRAQDQSSTPPSRQEAEVTGLEALTLNKAAASSSLPPPIESPRPTKPSSLTPGPLSPPNARASNGASTLDPQASPRASGHTEASAAAQAVTPAAAVRPLKSPREAAVRRPLRASAEGEAHQDLVLQREELQGHEAPVVAAAFSPGGQNVATADRAGVVRIWAPESLAADEARAAVLLTGAPVTCLSWDVRADKVMLVGTVGKGMRAWHVNTKRMVAHMRLEPQFPDVWDMACSPTEPTIACASSASQSQRTPCGKLSLWNMRTFKRVHSFSLEGDARTESVAFSRDGRLMLTVCSDGRGRLFDSASKAEVQTWEVGGAGEAVCIAQGRDDRSLVTMTSAGTLQWWDCAALKEPTMTFDASEYCGSRHPYGRHAFAGNAAADAFVLTSLTGQVPVLHPAEDAGLVCGLAGSHNLPVTAVDWHPQMNVIISGSADCTAHLSYLDL</sequence>
<dbReference type="PANTHER" id="PTHR13083">
    <property type="entry name" value="WD REPEAT-CONTAINING PROTEIN 91"/>
    <property type="match status" value="1"/>
</dbReference>
<feature type="compositionally biased region" description="Low complexity" evidence="7">
    <location>
        <begin position="210"/>
        <end position="246"/>
    </location>
</feature>
<comment type="subcellular location">
    <subcellularLocation>
        <location evidence="1">Early endosome membrane</location>
        <topology evidence="1">Peripheral membrane protein</topology>
    </subcellularLocation>
    <subcellularLocation>
        <location evidence="2">Late endosome membrane</location>
    </subcellularLocation>
</comment>